<dbReference type="EMBL" id="LYOS01000002">
    <property type="protein sequence ID" value="OFV68085.1"/>
    <property type="molecule type" value="Genomic_DNA"/>
</dbReference>
<accession>A0A1F2PAI9</accession>
<evidence type="ECO:0000256" key="3">
    <source>
        <dbReference type="ARBA" id="ARBA00022722"/>
    </source>
</evidence>
<dbReference type="PANTHER" id="PTHR34139">
    <property type="entry name" value="UPF0331 PROTEIN MJ0127"/>
    <property type="match status" value="1"/>
</dbReference>
<keyword evidence="3" id="KW-0540">Nuclease</keyword>
<keyword evidence="5" id="KW-0378">Hydrolase</keyword>
<evidence type="ECO:0000256" key="1">
    <source>
        <dbReference type="ARBA" id="ARBA00022553"/>
    </source>
</evidence>
<protein>
    <submittedName>
        <fullName evidence="6">Protein containing DUF86</fullName>
    </submittedName>
</protein>
<dbReference type="InterPro" id="IPR051813">
    <property type="entry name" value="HepT_RNase_toxin"/>
</dbReference>
<dbReference type="Proteomes" id="UP000186940">
    <property type="component" value="Unassembled WGS sequence"/>
</dbReference>
<evidence type="ECO:0000256" key="5">
    <source>
        <dbReference type="ARBA" id="ARBA00022801"/>
    </source>
</evidence>
<dbReference type="InterPro" id="IPR008201">
    <property type="entry name" value="HepT-like"/>
</dbReference>
<dbReference type="PATRIC" id="fig|1838285.3.peg.734"/>
<evidence type="ECO:0000256" key="4">
    <source>
        <dbReference type="ARBA" id="ARBA00022741"/>
    </source>
</evidence>
<organism evidence="6 7">
    <name type="scientific">Candidatus Syntropharchaeum caldarium</name>
    <dbReference type="NCBI Taxonomy" id="1838285"/>
    <lineage>
        <taxon>Archaea</taxon>
        <taxon>Methanobacteriati</taxon>
        <taxon>Methanobacteriota</taxon>
        <taxon>Stenosarchaea group</taxon>
        <taxon>Methanomicrobia</taxon>
        <taxon>Methanosarcinales</taxon>
        <taxon>ANME-2 cluster</taxon>
        <taxon>Candidatus Syntropharchaeum</taxon>
    </lineage>
</organism>
<reference evidence="6" key="1">
    <citation type="submission" date="2016-05" db="EMBL/GenBank/DDBJ databases">
        <title>Microbial consortia oxidize butane by reversing methanogenesis.</title>
        <authorList>
            <person name="Laso-Perez R."/>
            <person name="Richter M."/>
            <person name="Wegener G."/>
            <person name="Musat F."/>
        </authorList>
    </citation>
    <scope>NUCLEOTIDE SEQUENCE [LARGE SCALE GENOMIC DNA]</scope>
    <source>
        <strain evidence="6">BOX2</strain>
    </source>
</reference>
<dbReference type="GO" id="GO:0000166">
    <property type="term" value="F:nucleotide binding"/>
    <property type="evidence" value="ECO:0007669"/>
    <property type="project" value="UniProtKB-KW"/>
</dbReference>
<dbReference type="GO" id="GO:0004540">
    <property type="term" value="F:RNA nuclease activity"/>
    <property type="evidence" value="ECO:0007669"/>
    <property type="project" value="InterPro"/>
</dbReference>
<keyword evidence="1" id="KW-0597">Phosphoprotein</keyword>
<dbReference type="STRING" id="1838285.SCAL_000725"/>
<dbReference type="AlphaFoldDB" id="A0A1F2PAI9"/>
<dbReference type="GO" id="GO:0110001">
    <property type="term" value="C:toxin-antitoxin complex"/>
    <property type="evidence" value="ECO:0007669"/>
    <property type="project" value="InterPro"/>
</dbReference>
<name>A0A1F2PAI9_9EURY</name>
<evidence type="ECO:0000256" key="2">
    <source>
        <dbReference type="ARBA" id="ARBA00022649"/>
    </source>
</evidence>
<keyword evidence="4" id="KW-0547">Nucleotide-binding</keyword>
<dbReference type="PANTHER" id="PTHR34139:SF1">
    <property type="entry name" value="RNASE MJ1380-RELATED"/>
    <property type="match status" value="1"/>
</dbReference>
<evidence type="ECO:0000313" key="6">
    <source>
        <dbReference type="EMBL" id="OFV68085.1"/>
    </source>
</evidence>
<proteinExistence type="predicted"/>
<gene>
    <name evidence="6" type="ORF">SCAL_000725</name>
</gene>
<keyword evidence="2" id="KW-1277">Toxin-antitoxin system</keyword>
<keyword evidence="7" id="KW-1185">Reference proteome</keyword>
<sequence length="114" mass="13684">MKRTYRDYILDILSSIQEIEEFVEGMDFEEFVKDRKTVNAVIRSLEVMGEAVKKIPLEIREKYQEIPWKYIASMRDKLIHEYHGVDLEIVWEVIEKEIPPLKPKFEKILEELKG</sequence>
<dbReference type="GO" id="GO:0016787">
    <property type="term" value="F:hydrolase activity"/>
    <property type="evidence" value="ECO:0007669"/>
    <property type="project" value="UniProtKB-KW"/>
</dbReference>
<comment type="caution">
    <text evidence="6">The sequence shown here is derived from an EMBL/GenBank/DDBJ whole genome shotgun (WGS) entry which is preliminary data.</text>
</comment>
<evidence type="ECO:0000313" key="7">
    <source>
        <dbReference type="Proteomes" id="UP000186940"/>
    </source>
</evidence>
<dbReference type="Pfam" id="PF01934">
    <property type="entry name" value="HepT-like"/>
    <property type="match status" value="1"/>
</dbReference>